<dbReference type="AlphaFoldDB" id="T0L4E0"/>
<reference evidence="2" key="1">
    <citation type="journal article" date="2013" name="Mol. Plant Microbe Interact.">
        <title>Global aspects of pacC regulation of pathogenicity genes in Colletotrichum gloeosporioides as revealed by transcriptome analysis.</title>
        <authorList>
            <person name="Alkan N."/>
            <person name="Meng X."/>
            <person name="Friedlander G."/>
            <person name="Reuveni E."/>
            <person name="Sukno S."/>
            <person name="Sherman A."/>
            <person name="Thon M."/>
            <person name="Fluhr R."/>
            <person name="Prusky D."/>
        </authorList>
    </citation>
    <scope>NUCLEOTIDE SEQUENCE [LARGE SCALE GENOMIC DNA]</scope>
    <source>
        <strain evidence="2">Cg-14</strain>
    </source>
</reference>
<accession>T0L4E0</accession>
<dbReference type="EMBL" id="AMYD01004502">
    <property type="protein sequence ID" value="EQB43080.1"/>
    <property type="molecule type" value="Genomic_DNA"/>
</dbReference>
<evidence type="ECO:0000313" key="1">
    <source>
        <dbReference type="EMBL" id="EQB43080.1"/>
    </source>
</evidence>
<gene>
    <name evidence="1" type="ORF">CGLO_18328</name>
</gene>
<protein>
    <submittedName>
        <fullName evidence="1">Uncharacterized protein</fullName>
    </submittedName>
</protein>
<proteinExistence type="predicted"/>
<evidence type="ECO:0000313" key="2">
    <source>
        <dbReference type="Proteomes" id="UP000015530"/>
    </source>
</evidence>
<organism evidence="1 2">
    <name type="scientific">Colletotrichum gloeosporioides (strain Cg-14)</name>
    <name type="common">Anthracnose fungus</name>
    <name type="synonym">Glomerella cingulata</name>
    <dbReference type="NCBI Taxonomy" id="1237896"/>
    <lineage>
        <taxon>Eukaryota</taxon>
        <taxon>Fungi</taxon>
        <taxon>Dikarya</taxon>
        <taxon>Ascomycota</taxon>
        <taxon>Pezizomycotina</taxon>
        <taxon>Sordariomycetes</taxon>
        <taxon>Hypocreomycetidae</taxon>
        <taxon>Glomerellales</taxon>
        <taxon>Glomerellaceae</taxon>
        <taxon>Colletotrichum</taxon>
        <taxon>Colletotrichum gloeosporioides species complex</taxon>
    </lineage>
</organism>
<comment type="caution">
    <text evidence="1">The sequence shown here is derived from an EMBL/GenBank/DDBJ whole genome shotgun (WGS) entry which is preliminary data.</text>
</comment>
<sequence>MNLDLNGLPKSCLRKWL</sequence>
<dbReference type="Proteomes" id="UP000015530">
    <property type="component" value="Unassembled WGS sequence"/>
</dbReference>
<dbReference type="HOGENOM" id="CLU_3432002_0_0_1"/>
<name>T0L4E0_COLGC</name>